<dbReference type="InterPro" id="IPR039859">
    <property type="entry name" value="PFA4/ZDH16/20/ERF2-like"/>
</dbReference>
<dbReference type="Pfam" id="PF01529">
    <property type="entry name" value="DHHC"/>
    <property type="match status" value="1"/>
</dbReference>
<dbReference type="GO" id="GO:0005789">
    <property type="term" value="C:endoplasmic reticulum membrane"/>
    <property type="evidence" value="ECO:0007669"/>
    <property type="project" value="UniProtKB-SubCell"/>
</dbReference>
<dbReference type="GO" id="GO:0005794">
    <property type="term" value="C:Golgi apparatus"/>
    <property type="evidence" value="ECO:0007669"/>
    <property type="project" value="TreeGrafter"/>
</dbReference>
<evidence type="ECO:0000256" key="10">
    <source>
        <dbReference type="ARBA" id="ARBA00038463"/>
    </source>
</evidence>
<keyword evidence="7" id="KW-0564">Palmitate</keyword>
<evidence type="ECO:0000256" key="11">
    <source>
        <dbReference type="ARBA" id="ARBA00048048"/>
    </source>
</evidence>
<dbReference type="AlphaFoldDB" id="A0A7H9B7F9"/>
<organism evidence="14 15">
    <name type="scientific">Zygotorulaspora mrakii</name>
    <name type="common">Zygosaccharomyces mrakii</name>
    <dbReference type="NCBI Taxonomy" id="42260"/>
    <lineage>
        <taxon>Eukaryota</taxon>
        <taxon>Fungi</taxon>
        <taxon>Dikarya</taxon>
        <taxon>Ascomycota</taxon>
        <taxon>Saccharomycotina</taxon>
        <taxon>Saccharomycetes</taxon>
        <taxon>Saccharomycetales</taxon>
        <taxon>Saccharomycetaceae</taxon>
        <taxon>Zygotorulaspora</taxon>
    </lineage>
</organism>
<evidence type="ECO:0000256" key="2">
    <source>
        <dbReference type="ARBA" id="ARBA00022679"/>
    </source>
</evidence>
<proteinExistence type="inferred from homology"/>
<evidence type="ECO:0000256" key="4">
    <source>
        <dbReference type="ARBA" id="ARBA00022824"/>
    </source>
</evidence>
<feature type="transmembrane region" description="Helical" evidence="12">
    <location>
        <begin position="177"/>
        <end position="194"/>
    </location>
</feature>
<comment type="similarity">
    <text evidence="10">Belongs to the DHHC palmitoyltransferase family. SWF1 subfamily.</text>
</comment>
<feature type="transmembrane region" description="Helical" evidence="12">
    <location>
        <begin position="87"/>
        <end position="108"/>
    </location>
</feature>
<evidence type="ECO:0000256" key="5">
    <source>
        <dbReference type="ARBA" id="ARBA00022989"/>
    </source>
</evidence>
<comment type="catalytic activity">
    <reaction evidence="11 12">
        <text>L-cysteinyl-[protein] + hexadecanoyl-CoA = S-hexadecanoyl-L-cysteinyl-[protein] + CoA</text>
        <dbReference type="Rhea" id="RHEA:36683"/>
        <dbReference type="Rhea" id="RHEA-COMP:10131"/>
        <dbReference type="Rhea" id="RHEA-COMP:11032"/>
        <dbReference type="ChEBI" id="CHEBI:29950"/>
        <dbReference type="ChEBI" id="CHEBI:57287"/>
        <dbReference type="ChEBI" id="CHEBI:57379"/>
        <dbReference type="ChEBI" id="CHEBI:74151"/>
        <dbReference type="EC" id="2.3.1.225"/>
    </reaction>
</comment>
<evidence type="ECO:0000256" key="1">
    <source>
        <dbReference type="ARBA" id="ARBA00004477"/>
    </source>
</evidence>
<keyword evidence="6 12" id="KW-0472">Membrane</keyword>
<dbReference type="Proteomes" id="UP000509704">
    <property type="component" value="Chromosome 7"/>
</dbReference>
<comment type="subcellular location">
    <subcellularLocation>
        <location evidence="1">Endoplasmic reticulum membrane</location>
        <topology evidence="1">Multi-pass membrane protein</topology>
    </subcellularLocation>
</comment>
<dbReference type="PANTHER" id="PTHR22883">
    <property type="entry name" value="ZINC FINGER DHHC DOMAIN CONTAINING PROTEIN"/>
    <property type="match status" value="1"/>
</dbReference>
<dbReference type="KEGG" id="zmk:HG535_0G04200"/>
<dbReference type="PANTHER" id="PTHR22883:SF489">
    <property type="entry name" value="PALMITOYLTRANSFERASE SWF1"/>
    <property type="match status" value="1"/>
</dbReference>
<dbReference type="GO" id="GO:0006612">
    <property type="term" value="P:protein targeting to membrane"/>
    <property type="evidence" value="ECO:0007669"/>
    <property type="project" value="TreeGrafter"/>
</dbReference>
<keyword evidence="8" id="KW-0449">Lipoprotein</keyword>
<keyword evidence="9 12" id="KW-0012">Acyltransferase</keyword>
<protein>
    <recommendedName>
        <fullName evidence="12">Palmitoyltransferase</fullName>
        <ecNumber evidence="12">2.3.1.225</ecNumber>
    </recommendedName>
</protein>
<keyword evidence="5 12" id="KW-1133">Transmembrane helix</keyword>
<accession>A0A7H9B7F9</accession>
<dbReference type="EMBL" id="CP058610">
    <property type="protein sequence ID" value="QLG74537.1"/>
    <property type="molecule type" value="Genomic_DNA"/>
</dbReference>
<keyword evidence="4" id="KW-0256">Endoplasmic reticulum</keyword>
<gene>
    <name evidence="14" type="ORF">HG535_0G04200</name>
</gene>
<dbReference type="GO" id="GO:0019706">
    <property type="term" value="F:protein-cysteine S-palmitoyltransferase activity"/>
    <property type="evidence" value="ECO:0007669"/>
    <property type="project" value="UniProtKB-EC"/>
</dbReference>
<keyword evidence="15" id="KW-1185">Reference proteome</keyword>
<evidence type="ECO:0000313" key="14">
    <source>
        <dbReference type="EMBL" id="QLG74537.1"/>
    </source>
</evidence>
<sequence length="335" mass="38553">MIGLFLVGVTVLQVVVLLLSPSYKDLFPFSIYYKYVFKPLLQDNQRYRWKFYVVPGFYFGLYGFIVHQLGKFVLPAVSQRLFIFEKVLVLPLLIIVTPLLGWLSMVVAPYNSADNLTAVQEYPYDYLLYYPNVKCRTCRVAKPARSRHCSLCGVCVLVADHHCIWVNNCIGKGNYQYFYGFLFANTISMIYGFLRMVHITITRDEVTQKYPKSITLFTILCGSFAVICGVFTFMQLDLVRNGMTTNEKDKWFTLHDILREGRLVATPDNRWFIKSVSSPESEDTIDNDANQFYSTNPYDPVPSSLDNYRVLTDTSEILNIYDSGSLMANFTKLCT</sequence>
<comment type="domain">
    <text evidence="12">The DHHC domain is required for palmitoyltransferase activity.</text>
</comment>
<dbReference type="GeneID" id="59238320"/>
<dbReference type="InterPro" id="IPR001594">
    <property type="entry name" value="Palmitoyltrfase_DHHC"/>
</dbReference>
<keyword evidence="2 12" id="KW-0808">Transferase</keyword>
<evidence type="ECO:0000313" key="15">
    <source>
        <dbReference type="Proteomes" id="UP000509704"/>
    </source>
</evidence>
<feature type="transmembrane region" description="Helical" evidence="12">
    <location>
        <begin position="214"/>
        <end position="234"/>
    </location>
</feature>
<reference evidence="14 15" key="1">
    <citation type="submission" date="2020-07" db="EMBL/GenBank/DDBJ databases">
        <title>The yeast mating-type switching endonuclease HO is a domesticated member of an unorthodox homing genetic element family.</title>
        <authorList>
            <person name="Coughlan A.Y."/>
            <person name="Lombardi L."/>
            <person name="Braun-Galleani S."/>
            <person name="Martos A.R."/>
            <person name="Galeote V."/>
            <person name="Bigey F."/>
            <person name="Dequin S."/>
            <person name="Byrne K.P."/>
            <person name="Wolfe K.H."/>
        </authorList>
    </citation>
    <scope>NUCLEOTIDE SEQUENCE [LARGE SCALE GENOMIC DNA]</scope>
    <source>
        <strain evidence="14 15">NRRL Y-6702</strain>
    </source>
</reference>
<evidence type="ECO:0000256" key="8">
    <source>
        <dbReference type="ARBA" id="ARBA00023288"/>
    </source>
</evidence>
<dbReference type="PROSITE" id="PS50216">
    <property type="entry name" value="DHHC"/>
    <property type="match status" value="1"/>
</dbReference>
<evidence type="ECO:0000256" key="7">
    <source>
        <dbReference type="ARBA" id="ARBA00023139"/>
    </source>
</evidence>
<evidence type="ECO:0000256" key="3">
    <source>
        <dbReference type="ARBA" id="ARBA00022692"/>
    </source>
</evidence>
<evidence type="ECO:0000256" key="9">
    <source>
        <dbReference type="ARBA" id="ARBA00023315"/>
    </source>
</evidence>
<dbReference type="OrthoDB" id="9909019at2759"/>
<evidence type="ECO:0000259" key="13">
    <source>
        <dbReference type="Pfam" id="PF01529"/>
    </source>
</evidence>
<evidence type="ECO:0000256" key="6">
    <source>
        <dbReference type="ARBA" id="ARBA00023136"/>
    </source>
</evidence>
<dbReference type="EC" id="2.3.1.225" evidence="12"/>
<feature type="transmembrane region" description="Helical" evidence="12">
    <location>
        <begin position="48"/>
        <end position="66"/>
    </location>
</feature>
<evidence type="ECO:0000256" key="12">
    <source>
        <dbReference type="RuleBase" id="RU079119"/>
    </source>
</evidence>
<name>A0A7H9B7F9_ZYGMR</name>
<feature type="domain" description="Palmitoyltransferase DHHC" evidence="13">
    <location>
        <begin position="133"/>
        <end position="250"/>
    </location>
</feature>
<dbReference type="RefSeq" id="XP_037146262.1">
    <property type="nucleotide sequence ID" value="XM_037290367.1"/>
</dbReference>
<keyword evidence="3 12" id="KW-0812">Transmembrane</keyword>